<dbReference type="RefSeq" id="WP_013807623.1">
    <property type="nucleotide sequence ID" value="NC_015564.1"/>
</dbReference>
<name>F6EJ42_HOYSD</name>
<organism evidence="1 2">
    <name type="scientific">Hoyosella subflava (strain DSM 45089 / JCM 17490 / NBRC 109087 / DQS3-9A1)</name>
    <name type="common">Amycolicicoccus subflavus</name>
    <dbReference type="NCBI Taxonomy" id="443218"/>
    <lineage>
        <taxon>Bacteria</taxon>
        <taxon>Bacillati</taxon>
        <taxon>Actinomycetota</taxon>
        <taxon>Actinomycetes</taxon>
        <taxon>Mycobacteriales</taxon>
        <taxon>Hoyosellaceae</taxon>
        <taxon>Hoyosella</taxon>
    </lineage>
</organism>
<evidence type="ECO:0000313" key="2">
    <source>
        <dbReference type="Proteomes" id="UP000009235"/>
    </source>
</evidence>
<proteinExistence type="predicted"/>
<accession>F6EJ42</accession>
<dbReference type="eggNOG" id="COG0323">
    <property type="taxonomic scope" value="Bacteria"/>
</dbReference>
<dbReference type="Proteomes" id="UP000009235">
    <property type="component" value="Chromosome"/>
</dbReference>
<evidence type="ECO:0000313" key="1">
    <source>
        <dbReference type="EMBL" id="AEF41274.1"/>
    </source>
</evidence>
<protein>
    <submittedName>
        <fullName evidence="1">Uncharacterized protein</fullName>
    </submittedName>
</protein>
<dbReference type="STRING" id="443218.AS9A_2827"/>
<reference evidence="1 2" key="1">
    <citation type="journal article" date="2011" name="J. Bacteriol.">
        <title>Complete genome sequence of Amycolicicoccus subflavus DQS3-9A1T, an actinomycete isolated from crude oil-polluted soil.</title>
        <authorList>
            <person name="Cai M."/>
            <person name="Chen W.M."/>
            <person name="Nie Y."/>
            <person name="Chi C.Q."/>
            <person name="Wang Y.N."/>
            <person name="Tang Y.Q."/>
            <person name="Li G.Y."/>
            <person name="Wu X.L."/>
        </authorList>
    </citation>
    <scope>NUCLEOTIDE SEQUENCE [LARGE SCALE GENOMIC DNA]</scope>
    <source>
        <strain evidence="2">DSM 45089 / DQS3-9A1</strain>
    </source>
</reference>
<dbReference type="AlphaFoldDB" id="F6EJ42"/>
<dbReference type="KEGG" id="asd:AS9A_2827"/>
<dbReference type="OrthoDB" id="4723907at2"/>
<dbReference type="EMBL" id="CP002786">
    <property type="protein sequence ID" value="AEF41274.1"/>
    <property type="molecule type" value="Genomic_DNA"/>
</dbReference>
<keyword evidence="2" id="KW-1185">Reference proteome</keyword>
<dbReference type="HOGENOM" id="CLU_1412585_0_0_11"/>
<gene>
    <name evidence="1" type="ordered locus">AS9A_2827</name>
</gene>
<sequence>MDDLSRITDVLATAENPLSIPEIVELTGFDVAKVDALVWNNPDRFVWQPGHRWALTPEKGRGPQGLCSDVDDFRIRPMVPSASHELRAFTLSSGLFVRVTEQPIDSSAFFTVNSVGSTLEIAFNSTHELFDNLPIPFSERGNGTLHSKLLEVLIAAWALHEESIPSGPMRRELQEIRQLWGRRAIEVLRDRE</sequence>